<name>M6KPG3_LEPIR</name>
<protein>
    <submittedName>
        <fullName evidence="1">Uncharacterized protein</fullName>
    </submittedName>
</protein>
<gene>
    <name evidence="1" type="ORF">LEP1GSC083_2412</name>
</gene>
<dbReference type="Proteomes" id="UP000012137">
    <property type="component" value="Unassembled WGS sequence"/>
</dbReference>
<dbReference type="EMBL" id="AHMZ02000110">
    <property type="protein sequence ID" value="EMN29697.1"/>
    <property type="molecule type" value="Genomic_DNA"/>
</dbReference>
<proteinExistence type="predicted"/>
<comment type="caution">
    <text evidence="1">The sequence shown here is derived from an EMBL/GenBank/DDBJ whole genome shotgun (WGS) entry which is preliminary data.</text>
</comment>
<organism evidence="1 2">
    <name type="scientific">Leptospira interrogans serovar Pyrogenes str. L0374</name>
    <dbReference type="NCBI Taxonomy" id="1049928"/>
    <lineage>
        <taxon>Bacteria</taxon>
        <taxon>Pseudomonadati</taxon>
        <taxon>Spirochaetota</taxon>
        <taxon>Spirochaetia</taxon>
        <taxon>Leptospirales</taxon>
        <taxon>Leptospiraceae</taxon>
        <taxon>Leptospira</taxon>
    </lineage>
</organism>
<accession>M6KPG3</accession>
<sequence>MYEFPHLFFYEKMNFLYREYLLTLMDKKQKKIKFSINLIFKNL</sequence>
<evidence type="ECO:0000313" key="1">
    <source>
        <dbReference type="EMBL" id="EMN29697.1"/>
    </source>
</evidence>
<reference evidence="1 2" key="1">
    <citation type="submission" date="2013-01" db="EMBL/GenBank/DDBJ databases">
        <authorList>
            <person name="Harkins D.M."/>
            <person name="Durkin A.S."/>
            <person name="Brinkac L.M."/>
            <person name="Haft D.H."/>
            <person name="Selengut J.D."/>
            <person name="Sanka R."/>
            <person name="DePew J."/>
            <person name="Purushe J."/>
            <person name="Peacock S.J."/>
            <person name="Thaipadungpanit J."/>
            <person name="Wuthiekanun V.W."/>
            <person name="Day N.P."/>
            <person name="Vinetz J.M."/>
            <person name="Sutton G.G."/>
            <person name="Nierman W.C."/>
            <person name="Fouts D.E."/>
        </authorList>
    </citation>
    <scope>NUCLEOTIDE SEQUENCE [LARGE SCALE GENOMIC DNA]</scope>
    <source>
        <strain evidence="1 2">L0374</strain>
    </source>
</reference>
<dbReference type="AlphaFoldDB" id="M6KPG3"/>
<evidence type="ECO:0000313" key="2">
    <source>
        <dbReference type="Proteomes" id="UP000012137"/>
    </source>
</evidence>